<dbReference type="PROSITE" id="PS51257">
    <property type="entry name" value="PROKAR_LIPOPROTEIN"/>
    <property type="match status" value="1"/>
</dbReference>
<dbReference type="InterPro" id="IPR006059">
    <property type="entry name" value="SBP"/>
</dbReference>
<dbReference type="InterPro" id="IPR050490">
    <property type="entry name" value="Bact_solute-bd_prot1"/>
</dbReference>
<name>A0ABU0WWF2_9PSEU</name>
<dbReference type="PANTHER" id="PTHR43649">
    <property type="entry name" value="ARABINOSE-BINDING PROTEIN-RELATED"/>
    <property type="match status" value="1"/>
</dbReference>
<proteinExistence type="predicted"/>
<evidence type="ECO:0008006" key="5">
    <source>
        <dbReference type="Google" id="ProtNLM"/>
    </source>
</evidence>
<dbReference type="Gene3D" id="3.40.190.10">
    <property type="entry name" value="Periplasmic binding protein-like II"/>
    <property type="match status" value="1"/>
</dbReference>
<dbReference type="PANTHER" id="PTHR43649:SF30">
    <property type="entry name" value="ABC TRANSPORTER SUBSTRATE-BINDING PROTEIN"/>
    <property type="match status" value="1"/>
</dbReference>
<sequence>MRGRALLAVATLLTATACTAEQVNPPEQVTLTWWDYLNHSPMADQAVDHLLARYQQEHPGVQVRRTSLSPDEFEAKLVEATTAGTFPDIAAVDTADVPRLAARNALADLTPRFDDWALKERFLDPVREGATHDGRFYGVPLRTTTTALIHNRGLFAAAGVAVPPVTWEELRVAARTLTAPDRAGLCFPGEGDDLTTTFLPFLWQAGGDVASVGDPAGVTALTYVDQLVNTDRSAPAEALTWTAADAVGRFAQGRCGMLIGGPEAVPELNQAGLDWAASPLPGGRAGTAAPLGGEVWVVGRGSKQADRAWDLLTWLAEEQDNATEFGGGLGALPNRTDTLDDLAWQWDPNVTGFVEQLPTVRARTTYGPEYPRISEAISTMAARVLTRERDPAGASADAAATIGPLLR</sequence>
<evidence type="ECO:0000313" key="3">
    <source>
        <dbReference type="EMBL" id="MDQ2584185.1"/>
    </source>
</evidence>
<feature type="region of interest" description="Disordered" evidence="1">
    <location>
        <begin position="388"/>
        <end position="407"/>
    </location>
</feature>
<evidence type="ECO:0000313" key="4">
    <source>
        <dbReference type="Proteomes" id="UP001225605"/>
    </source>
</evidence>
<dbReference type="CDD" id="cd13585">
    <property type="entry name" value="PBP2_TMBP_like"/>
    <property type="match status" value="1"/>
</dbReference>
<feature type="signal peptide" evidence="2">
    <location>
        <begin position="1"/>
        <end position="20"/>
    </location>
</feature>
<dbReference type="EMBL" id="NSDM01000003">
    <property type="protein sequence ID" value="MDQ2584185.1"/>
    <property type="molecule type" value="Genomic_DNA"/>
</dbReference>
<dbReference type="Pfam" id="PF13416">
    <property type="entry name" value="SBP_bac_8"/>
    <property type="match status" value="1"/>
</dbReference>
<reference evidence="3 4" key="1">
    <citation type="submission" date="2017-06" db="EMBL/GenBank/DDBJ databases">
        <title>Cultured bacterium strain Saccharothrix yanglingensis Hhs.015.</title>
        <authorList>
            <person name="Xia Y."/>
        </authorList>
    </citation>
    <scope>NUCLEOTIDE SEQUENCE [LARGE SCALE GENOMIC DNA]</scope>
    <source>
        <strain evidence="3 4">Hhs.015</strain>
    </source>
</reference>
<dbReference type="SUPFAM" id="SSF53850">
    <property type="entry name" value="Periplasmic binding protein-like II"/>
    <property type="match status" value="1"/>
</dbReference>
<evidence type="ECO:0000256" key="1">
    <source>
        <dbReference type="SAM" id="MobiDB-lite"/>
    </source>
</evidence>
<feature type="chain" id="PRO_5047178851" description="Sugar ABC transporter substrate-binding protein" evidence="2">
    <location>
        <begin position="21"/>
        <end position="407"/>
    </location>
</feature>
<comment type="caution">
    <text evidence="3">The sequence shown here is derived from an EMBL/GenBank/DDBJ whole genome shotgun (WGS) entry which is preliminary data.</text>
</comment>
<protein>
    <recommendedName>
        <fullName evidence="5">Sugar ABC transporter substrate-binding protein</fullName>
    </recommendedName>
</protein>
<gene>
    <name evidence="3" type="ORF">CKY47_09360</name>
</gene>
<keyword evidence="2" id="KW-0732">Signal</keyword>
<organism evidence="3 4">
    <name type="scientific">Saccharothrix yanglingensis</name>
    <dbReference type="NCBI Taxonomy" id="659496"/>
    <lineage>
        <taxon>Bacteria</taxon>
        <taxon>Bacillati</taxon>
        <taxon>Actinomycetota</taxon>
        <taxon>Actinomycetes</taxon>
        <taxon>Pseudonocardiales</taxon>
        <taxon>Pseudonocardiaceae</taxon>
        <taxon>Saccharothrix</taxon>
    </lineage>
</organism>
<evidence type="ECO:0000256" key="2">
    <source>
        <dbReference type="SAM" id="SignalP"/>
    </source>
</evidence>
<dbReference type="Proteomes" id="UP001225605">
    <property type="component" value="Unassembled WGS sequence"/>
</dbReference>
<accession>A0ABU0WWF2</accession>
<keyword evidence="4" id="KW-1185">Reference proteome</keyword>
<dbReference type="RefSeq" id="WP_306745305.1">
    <property type="nucleotide sequence ID" value="NZ_NSDM01000003.1"/>
</dbReference>